<dbReference type="GO" id="GO:0085029">
    <property type="term" value="P:extracellular matrix assembly"/>
    <property type="evidence" value="ECO:0007669"/>
    <property type="project" value="TreeGrafter"/>
</dbReference>
<dbReference type="Proteomes" id="UP000008037">
    <property type="component" value="Chromosome"/>
</dbReference>
<dbReference type="InterPro" id="IPR001173">
    <property type="entry name" value="Glyco_trans_2-like"/>
</dbReference>
<protein>
    <submittedName>
        <fullName evidence="9">Putative glycosyl transferase family 2</fullName>
    </submittedName>
</protein>
<dbReference type="PANTHER" id="PTHR22913:SF12">
    <property type="entry name" value="MANNURONAN SYNTHASE"/>
    <property type="match status" value="1"/>
</dbReference>
<evidence type="ECO:0000256" key="5">
    <source>
        <dbReference type="ARBA" id="ARBA00022679"/>
    </source>
</evidence>
<feature type="transmembrane region" description="Helical" evidence="7">
    <location>
        <begin position="383"/>
        <end position="403"/>
    </location>
</feature>
<dbReference type="BioCyc" id="CNIT1237085:G1324-3047-MONOMER"/>
<evidence type="ECO:0000313" key="9">
    <source>
        <dbReference type="EMBL" id="AFU59963.1"/>
    </source>
</evidence>
<proteinExistence type="inferred from homology"/>
<dbReference type="PATRIC" id="fig|1237085.11.peg.3016"/>
<evidence type="ECO:0000256" key="4">
    <source>
        <dbReference type="ARBA" id="ARBA00022676"/>
    </source>
</evidence>
<keyword evidence="5 9" id="KW-0808">Transferase</keyword>
<evidence type="ECO:0000259" key="8">
    <source>
        <dbReference type="Pfam" id="PF00535"/>
    </source>
</evidence>
<accession>K0IKT2</accession>
<organism evidence="9 10">
    <name type="scientific">Nitrososphaera gargensis (strain Ga9.2)</name>
    <dbReference type="NCBI Taxonomy" id="1237085"/>
    <lineage>
        <taxon>Archaea</taxon>
        <taxon>Nitrososphaerota</taxon>
        <taxon>Nitrososphaeria</taxon>
        <taxon>Nitrososphaerales</taxon>
        <taxon>Nitrososphaeraceae</taxon>
        <taxon>Nitrososphaera</taxon>
    </lineage>
</organism>
<dbReference type="PANTHER" id="PTHR22913">
    <property type="entry name" value="HYALURONAN SYNTHASE"/>
    <property type="match status" value="1"/>
</dbReference>
<evidence type="ECO:0000256" key="3">
    <source>
        <dbReference type="ARBA" id="ARBA00022475"/>
    </source>
</evidence>
<evidence type="ECO:0000256" key="1">
    <source>
        <dbReference type="ARBA" id="ARBA00004236"/>
    </source>
</evidence>
<keyword evidence="7" id="KW-1133">Transmembrane helix</keyword>
<dbReference type="Pfam" id="PF00535">
    <property type="entry name" value="Glycos_transf_2"/>
    <property type="match status" value="1"/>
</dbReference>
<keyword evidence="4" id="KW-0328">Glycosyltransferase</keyword>
<reference evidence="9 10" key="1">
    <citation type="journal article" date="2012" name="Environ. Microbiol.">
        <title>The genome of the ammonia-oxidizing Candidatus Nitrososphaera gargensis: insights into metabolic versatility and environmental adaptations.</title>
        <authorList>
            <person name="Spang A."/>
            <person name="Poehlein A."/>
            <person name="Offre P."/>
            <person name="Zumbragel S."/>
            <person name="Haider S."/>
            <person name="Rychlik N."/>
            <person name="Nowka B."/>
            <person name="Schmeisser C."/>
            <person name="Lebedeva E.V."/>
            <person name="Rattei T."/>
            <person name="Bohm C."/>
            <person name="Schmid M."/>
            <person name="Galushko A."/>
            <person name="Hatzenpichler R."/>
            <person name="Weinmaier T."/>
            <person name="Daniel R."/>
            <person name="Schleper C."/>
            <person name="Spieck E."/>
            <person name="Streit W."/>
            <person name="Wagner M."/>
        </authorList>
    </citation>
    <scope>NUCLEOTIDE SEQUENCE [LARGE SCALE GENOMIC DNA]</scope>
    <source>
        <strain evidence="10">Ga9.2</strain>
    </source>
</reference>
<keyword evidence="10" id="KW-1185">Reference proteome</keyword>
<dbReference type="AlphaFoldDB" id="K0IKT2"/>
<dbReference type="Gene3D" id="3.90.550.10">
    <property type="entry name" value="Spore Coat Polysaccharide Biosynthesis Protein SpsA, Chain A"/>
    <property type="match status" value="1"/>
</dbReference>
<evidence type="ECO:0000256" key="6">
    <source>
        <dbReference type="ARBA" id="ARBA00023136"/>
    </source>
</evidence>
<dbReference type="SUPFAM" id="SSF53448">
    <property type="entry name" value="Nucleotide-diphospho-sugar transferases"/>
    <property type="match status" value="1"/>
</dbReference>
<evidence type="ECO:0000256" key="7">
    <source>
        <dbReference type="SAM" id="Phobius"/>
    </source>
</evidence>
<sequence length="411" mass="47179">MIYSTIVPIHSVLILIVAWGVYRDPAKGQVSNDLVSVVIPIYNQKSMIRLVIDSIFQSTYQNIEVIAVNDGSKDGTKEVLDELAHKYPKLKVLHKKNAGKRKAIGTGFMMSRGKYVVFIDSDSIVHRNAVEQFVKTFNSDKQIGAVVGNAKVWNASKNIMTKLQSVWYDVQFNIHKTCESTFGLVICCSGCLCAYRREAISEFIPRWTNAKVIIGDDRELTSFVTAKPWSKPELLSHFAQTNLDRASRYDDAEDRVLTAQTLVQWKAVYVASAVVFTDVPEKFKGFIKQQVRWKRGYLRAQFFVSSFFWHNNPLMVFIFYLEFMASLTMPLIIFTVLVYEPFFRGEYMFSIFFAASHLVTGLIEALDSKFRNPNDSVWKYKPMMNVLSTTVLSWLVIYSWLTLKTDKWGTR</sequence>
<dbReference type="GO" id="GO:0050501">
    <property type="term" value="F:hyaluronan synthase activity"/>
    <property type="evidence" value="ECO:0007669"/>
    <property type="project" value="TreeGrafter"/>
</dbReference>
<comment type="subcellular location">
    <subcellularLocation>
        <location evidence="1">Cell membrane</location>
    </subcellularLocation>
</comment>
<keyword evidence="6 7" id="KW-0472">Membrane</keyword>
<feature type="transmembrane region" description="Helical" evidence="7">
    <location>
        <begin position="346"/>
        <end position="363"/>
    </location>
</feature>
<dbReference type="GO" id="GO:0005886">
    <property type="term" value="C:plasma membrane"/>
    <property type="evidence" value="ECO:0007669"/>
    <property type="project" value="UniProtKB-SubCell"/>
</dbReference>
<comment type="similarity">
    <text evidence="2">Belongs to the NodC/HAS family.</text>
</comment>
<dbReference type="STRING" id="1237085.Ngar_c30470"/>
<dbReference type="HOGENOM" id="CLU_029695_1_0_2"/>
<name>K0IKT2_NITGG</name>
<dbReference type="GO" id="GO:0030213">
    <property type="term" value="P:hyaluronan biosynthetic process"/>
    <property type="evidence" value="ECO:0007669"/>
    <property type="project" value="TreeGrafter"/>
</dbReference>
<feature type="domain" description="Glycosyltransferase 2-like" evidence="8">
    <location>
        <begin position="36"/>
        <end position="202"/>
    </location>
</feature>
<dbReference type="CDD" id="cd06423">
    <property type="entry name" value="CESA_like"/>
    <property type="match status" value="1"/>
</dbReference>
<dbReference type="KEGG" id="nga:Ngar_c30470"/>
<keyword evidence="7" id="KW-0812">Transmembrane</keyword>
<dbReference type="EMBL" id="CP002408">
    <property type="protein sequence ID" value="AFU59963.1"/>
    <property type="molecule type" value="Genomic_DNA"/>
</dbReference>
<dbReference type="InterPro" id="IPR029044">
    <property type="entry name" value="Nucleotide-diphossugar_trans"/>
</dbReference>
<gene>
    <name evidence="9" type="ordered locus">Ngar_c30470</name>
</gene>
<evidence type="ECO:0000256" key="2">
    <source>
        <dbReference type="ARBA" id="ARBA00006782"/>
    </source>
</evidence>
<feature type="transmembrane region" description="Helical" evidence="7">
    <location>
        <begin position="317"/>
        <end position="339"/>
    </location>
</feature>
<dbReference type="FunCoup" id="K0IKT2">
    <property type="interactions" value="2"/>
</dbReference>
<keyword evidence="3" id="KW-1003">Cell membrane</keyword>
<dbReference type="InParanoid" id="K0IKT2"/>
<evidence type="ECO:0000313" key="10">
    <source>
        <dbReference type="Proteomes" id="UP000008037"/>
    </source>
</evidence>